<dbReference type="Gene3D" id="2.40.50.140">
    <property type="entry name" value="Nucleic acid-binding proteins"/>
    <property type="match status" value="1"/>
</dbReference>
<reference evidence="2 3" key="1">
    <citation type="submission" date="2013-02" db="EMBL/GenBank/DDBJ databases">
        <authorList>
            <person name="Harkins D.M."/>
            <person name="Durkin A.S."/>
            <person name="Brinkac L.M."/>
            <person name="Haft D.H."/>
            <person name="Selengut J.D."/>
            <person name="Sanka R."/>
            <person name="DePew J."/>
            <person name="Purushe J."/>
            <person name="Tulsiani S.M."/>
            <person name="Graham G.C."/>
            <person name="Burns M.-A."/>
            <person name="Dohnt M.F."/>
            <person name="Smythe L.D."/>
            <person name="McKay D.B."/>
            <person name="Craig S.B."/>
            <person name="Vinetz J.M."/>
            <person name="Sutton G.G."/>
            <person name="Nierman W.C."/>
            <person name="Fouts D.E."/>
        </authorList>
    </citation>
    <scope>NUCLEOTIDE SEQUENCE [LARGE SCALE GENOMIC DNA]</scope>
    <source>
        <strain evidence="2 3">LT2186</strain>
    </source>
</reference>
<dbReference type="CDD" id="cd00164">
    <property type="entry name" value="S1_like"/>
    <property type="match status" value="1"/>
</dbReference>
<evidence type="ECO:0000313" key="3">
    <source>
        <dbReference type="Proteomes" id="UP000011776"/>
    </source>
</evidence>
<protein>
    <submittedName>
        <fullName evidence="2">S1 RNA binding domain protein</fullName>
    </submittedName>
</protein>
<sequence length="53" mass="6092">MKQELKEGMFVTCKVKTIQNFGLIVEMDGGVTALVPISEATYKKIRNWKKNFK</sequence>
<gene>
    <name evidence="2" type="ORF">LEP1GSC151_1811</name>
</gene>
<dbReference type="Pfam" id="PF00575">
    <property type="entry name" value="S1"/>
    <property type="match status" value="1"/>
</dbReference>
<feature type="domain" description="S1 motif" evidence="1">
    <location>
        <begin position="8"/>
        <end position="53"/>
    </location>
</feature>
<dbReference type="PROSITE" id="PS50126">
    <property type="entry name" value="S1"/>
    <property type="match status" value="1"/>
</dbReference>
<accession>M3HK28</accession>
<dbReference type="GO" id="GO:0003676">
    <property type="term" value="F:nucleic acid binding"/>
    <property type="evidence" value="ECO:0007669"/>
    <property type="project" value="InterPro"/>
</dbReference>
<dbReference type="InterPro" id="IPR003029">
    <property type="entry name" value="S1_domain"/>
</dbReference>
<dbReference type="EMBL" id="AFME02000044">
    <property type="protein sequence ID" value="EMG12995.1"/>
    <property type="molecule type" value="Genomic_DNA"/>
</dbReference>
<proteinExistence type="predicted"/>
<comment type="caution">
    <text evidence="2">The sequence shown here is derived from an EMBL/GenBank/DDBJ whole genome shotgun (WGS) entry which is preliminary data.</text>
</comment>
<dbReference type="InterPro" id="IPR012340">
    <property type="entry name" value="NA-bd_OB-fold"/>
</dbReference>
<dbReference type="Proteomes" id="UP000011776">
    <property type="component" value="Unassembled WGS sequence"/>
</dbReference>
<dbReference type="BioCyc" id="LINT1001599:G11K9-3611-MONOMER"/>
<evidence type="ECO:0000313" key="2">
    <source>
        <dbReference type="EMBL" id="EMG12995.1"/>
    </source>
</evidence>
<dbReference type="AlphaFoldDB" id="M3HK28"/>
<organism evidence="2 3">
    <name type="scientific">Leptospira interrogans serovar Grippotyphosa str. LT2186</name>
    <dbReference type="NCBI Taxonomy" id="1001599"/>
    <lineage>
        <taxon>Bacteria</taxon>
        <taxon>Pseudomonadati</taxon>
        <taxon>Spirochaetota</taxon>
        <taxon>Spirochaetia</taxon>
        <taxon>Leptospirales</taxon>
        <taxon>Leptospiraceae</taxon>
        <taxon>Leptospira</taxon>
    </lineage>
</organism>
<evidence type="ECO:0000259" key="1">
    <source>
        <dbReference type="PROSITE" id="PS50126"/>
    </source>
</evidence>
<dbReference type="SUPFAM" id="SSF50249">
    <property type="entry name" value="Nucleic acid-binding proteins"/>
    <property type="match status" value="1"/>
</dbReference>
<name>M3HK28_LEPIR</name>